<dbReference type="KEGG" id="pno:SNOG_03337"/>
<sequence>MTDHKITNLHSSPSNDYLLEQHLIEYWHHNREEHFRFNRRTIWSSYDPYLTVLGDNPPVRFPIYHHYRDMWNKPTCMYFEPSSYSTSPPRIVFAAIYEAWRHDCGEYWNPEYGHFMANPVRIAEQGPKTLGEIIEIHKELCALGKEHEPNDGKYRMHKSYPQVLLVCDTMPTFSKEDDGYVSLKKVAEQQTVLIVKTRVPGDISIDEMASHALPLERSDVGDLDVLRVPLSIAVKYMIALETLMGESQGKNPNRFDTELLTVETPLGFDPIVTRHPAMWGAAMVEVARKHGNGSMVPWRWPALRIAAGVSGQPHESEEDHWRHYWKPGHE</sequence>
<dbReference type="Proteomes" id="UP000663193">
    <property type="component" value="Chromosome 3"/>
</dbReference>
<dbReference type="RefSeq" id="XP_001793905.1">
    <property type="nucleotide sequence ID" value="XM_001793853.1"/>
</dbReference>
<reference evidence="3" key="1">
    <citation type="journal article" date="2021" name="BMC Genomics">
        <title>Chromosome-level genome assembly and manually-curated proteome of model necrotroph Parastagonospora nodorum Sn15 reveals a genome-wide trove of candidate effector homologs, and redundancy of virulence-related functions within an accessory chromosome.</title>
        <authorList>
            <person name="Bertazzoni S."/>
            <person name="Jones D.A.B."/>
            <person name="Phan H.T."/>
            <person name="Tan K.-C."/>
            <person name="Hane J.K."/>
        </authorList>
    </citation>
    <scope>NUCLEOTIDE SEQUENCE [LARGE SCALE GENOMIC DNA]</scope>
    <source>
        <strain evidence="3">SN15 / ATCC MYA-4574 / FGSC 10173)</strain>
    </source>
</reference>
<proteinExistence type="predicted"/>
<name>A0A7U2EXZ5_PHANO</name>
<dbReference type="OMA" id="KREITND"/>
<dbReference type="OrthoDB" id="5235440at2759"/>
<dbReference type="EMBL" id="CP069025">
    <property type="protein sequence ID" value="QRC93095.1"/>
    <property type="molecule type" value="Genomic_DNA"/>
</dbReference>
<evidence type="ECO:0000313" key="2">
    <source>
        <dbReference type="EMBL" id="QRC93095.1"/>
    </source>
</evidence>
<dbReference type="AlphaFoldDB" id="A0A7U2EXZ5"/>
<dbReference type="VEuPathDB" id="FungiDB:JI435_033370"/>
<feature type="region of interest" description="Disordered" evidence="1">
    <location>
        <begin position="311"/>
        <end position="330"/>
    </location>
</feature>
<feature type="compositionally biased region" description="Basic and acidic residues" evidence="1">
    <location>
        <begin position="314"/>
        <end position="330"/>
    </location>
</feature>
<evidence type="ECO:0000256" key="1">
    <source>
        <dbReference type="SAM" id="MobiDB-lite"/>
    </source>
</evidence>
<evidence type="ECO:0000313" key="3">
    <source>
        <dbReference type="Proteomes" id="UP000663193"/>
    </source>
</evidence>
<keyword evidence="3" id="KW-1185">Reference proteome</keyword>
<organism evidence="2 3">
    <name type="scientific">Phaeosphaeria nodorum (strain SN15 / ATCC MYA-4574 / FGSC 10173)</name>
    <name type="common">Glume blotch fungus</name>
    <name type="synonym">Parastagonospora nodorum</name>
    <dbReference type="NCBI Taxonomy" id="321614"/>
    <lineage>
        <taxon>Eukaryota</taxon>
        <taxon>Fungi</taxon>
        <taxon>Dikarya</taxon>
        <taxon>Ascomycota</taxon>
        <taxon>Pezizomycotina</taxon>
        <taxon>Dothideomycetes</taxon>
        <taxon>Pleosporomycetidae</taxon>
        <taxon>Pleosporales</taxon>
        <taxon>Pleosporineae</taxon>
        <taxon>Phaeosphaeriaceae</taxon>
        <taxon>Parastagonospora</taxon>
    </lineage>
</organism>
<gene>
    <name evidence="2" type="ORF">JI435_033370</name>
</gene>
<accession>A0A7U2EXZ5</accession>
<protein>
    <submittedName>
        <fullName evidence="2">Uncharacterized protein</fullName>
    </submittedName>
</protein>